<dbReference type="InterPro" id="IPR053791">
    <property type="entry name" value="MFS_Tri12-like"/>
</dbReference>
<dbReference type="Proteomes" id="UP000799772">
    <property type="component" value="Unassembled WGS sequence"/>
</dbReference>
<organism evidence="8 9">
    <name type="scientific">Rhizodiscina lignyota</name>
    <dbReference type="NCBI Taxonomy" id="1504668"/>
    <lineage>
        <taxon>Eukaryota</taxon>
        <taxon>Fungi</taxon>
        <taxon>Dikarya</taxon>
        <taxon>Ascomycota</taxon>
        <taxon>Pezizomycotina</taxon>
        <taxon>Dothideomycetes</taxon>
        <taxon>Pleosporomycetidae</taxon>
        <taxon>Aulographales</taxon>
        <taxon>Rhizodiscinaceae</taxon>
        <taxon>Rhizodiscina</taxon>
    </lineage>
</organism>
<dbReference type="InterPro" id="IPR011701">
    <property type="entry name" value="MFS"/>
</dbReference>
<dbReference type="GO" id="GO:0022857">
    <property type="term" value="F:transmembrane transporter activity"/>
    <property type="evidence" value="ECO:0007669"/>
    <property type="project" value="InterPro"/>
</dbReference>
<keyword evidence="3 6" id="KW-1133">Transmembrane helix</keyword>
<evidence type="ECO:0000256" key="3">
    <source>
        <dbReference type="ARBA" id="ARBA00022989"/>
    </source>
</evidence>
<reference evidence="8" key="1">
    <citation type="journal article" date="2020" name="Stud. Mycol.">
        <title>101 Dothideomycetes genomes: a test case for predicting lifestyles and emergence of pathogens.</title>
        <authorList>
            <person name="Haridas S."/>
            <person name="Albert R."/>
            <person name="Binder M."/>
            <person name="Bloem J."/>
            <person name="Labutti K."/>
            <person name="Salamov A."/>
            <person name="Andreopoulos B."/>
            <person name="Baker S."/>
            <person name="Barry K."/>
            <person name="Bills G."/>
            <person name="Bluhm B."/>
            <person name="Cannon C."/>
            <person name="Castanera R."/>
            <person name="Culley D."/>
            <person name="Daum C."/>
            <person name="Ezra D."/>
            <person name="Gonzalez J."/>
            <person name="Henrissat B."/>
            <person name="Kuo A."/>
            <person name="Liang C."/>
            <person name="Lipzen A."/>
            <person name="Lutzoni F."/>
            <person name="Magnuson J."/>
            <person name="Mondo S."/>
            <person name="Nolan M."/>
            <person name="Ohm R."/>
            <person name="Pangilinan J."/>
            <person name="Park H.-J."/>
            <person name="Ramirez L."/>
            <person name="Alfaro M."/>
            <person name="Sun H."/>
            <person name="Tritt A."/>
            <person name="Yoshinaga Y."/>
            <person name="Zwiers L.-H."/>
            <person name="Turgeon B."/>
            <person name="Goodwin S."/>
            <person name="Spatafora J."/>
            <person name="Crous P."/>
            <person name="Grigoriev I."/>
        </authorList>
    </citation>
    <scope>NUCLEOTIDE SEQUENCE</scope>
    <source>
        <strain evidence="8">CBS 133067</strain>
    </source>
</reference>
<dbReference type="SUPFAM" id="SSF103473">
    <property type="entry name" value="MFS general substrate transporter"/>
    <property type="match status" value="1"/>
</dbReference>
<feature type="transmembrane region" description="Helical" evidence="6">
    <location>
        <begin position="318"/>
        <end position="340"/>
    </location>
</feature>
<dbReference type="CDD" id="cd06179">
    <property type="entry name" value="MFS_TRI12_like"/>
    <property type="match status" value="1"/>
</dbReference>
<comment type="subcellular location">
    <subcellularLocation>
        <location evidence="1">Membrane</location>
        <topology evidence="1">Multi-pass membrane protein</topology>
    </subcellularLocation>
</comment>
<dbReference type="OrthoDB" id="2587356at2759"/>
<feature type="transmembrane region" description="Helical" evidence="6">
    <location>
        <begin position="209"/>
        <end position="228"/>
    </location>
</feature>
<sequence>MADPNQIQADASKDQENHTTTIEHVKDINNALTQVNTYEDDVHVHLGWRSWLVVLVTLFSNITQVYVVVAVGTVIAFIIRDLGQPGLAGWAIQGPLLMQSVLAPSVGRLSDVIGRKNLVVGLPLIAFAGACICAKSTGINMLIGGSILTGFSLSTLAIVQAIPSEVLPLKYRTIANGSAFLGGAIGGLVGGLAAGALTNQNVHGWRNTFWLQAALQLTTSLLFIVSYFPKRRSDYERLKISEYLWLMDPIGTFLFIGGTTLVLLAFDWAPDTYPYSNVHVAAPMGIGFALLVLFGLYEWKGRSDGLIAHAYFKNGYNFGLATFAFGVEGWIFFSAVNSITPQIALNLGWEDDSWRISIRQLAYQVPTIFASIPIVWYSTKYKDLKSPLIVTYVLFLVITICFATVKPSENNSEYAFLLLSGLGQAGPLTLLVALVQFTAPHAFLSTATGLAFSARAIGGAFGSAVLDAIINGHIASHLVPEVGGAAINAGLPSSSVPTLLKAFDAGTGFDAVEGLNATILAAASSQRHWTYAHAYRLGWSSIIPFVVLALVAVAVTKSVKEQMTEHVEAPVEKMPLESAKGVEGQEMNSV</sequence>
<feature type="region of interest" description="Disordered" evidence="5">
    <location>
        <begin position="564"/>
        <end position="590"/>
    </location>
</feature>
<dbReference type="InterPro" id="IPR036259">
    <property type="entry name" value="MFS_trans_sf"/>
</dbReference>
<dbReference type="InterPro" id="IPR005829">
    <property type="entry name" value="Sugar_transporter_CS"/>
</dbReference>
<feature type="transmembrane region" description="Helical" evidence="6">
    <location>
        <begin position="240"/>
        <end position="266"/>
    </location>
</feature>
<feature type="transmembrane region" description="Helical" evidence="6">
    <location>
        <begin position="51"/>
        <end position="79"/>
    </location>
</feature>
<dbReference type="PANTHER" id="PTHR23501">
    <property type="entry name" value="MAJOR FACILITATOR SUPERFAMILY"/>
    <property type="match status" value="1"/>
</dbReference>
<dbReference type="EMBL" id="ML978121">
    <property type="protein sequence ID" value="KAF2105014.1"/>
    <property type="molecule type" value="Genomic_DNA"/>
</dbReference>
<comment type="caution">
    <text evidence="8">The sequence shown here is derived from an EMBL/GenBank/DDBJ whole genome shotgun (WGS) entry which is preliminary data.</text>
</comment>
<dbReference type="InterPro" id="IPR020846">
    <property type="entry name" value="MFS_dom"/>
</dbReference>
<dbReference type="Pfam" id="PF07690">
    <property type="entry name" value="MFS_1"/>
    <property type="match status" value="1"/>
</dbReference>
<evidence type="ECO:0000256" key="4">
    <source>
        <dbReference type="ARBA" id="ARBA00023136"/>
    </source>
</evidence>
<feature type="transmembrane region" description="Helical" evidence="6">
    <location>
        <begin position="414"/>
        <end position="435"/>
    </location>
</feature>
<keyword evidence="4 6" id="KW-0472">Membrane</keyword>
<feature type="compositionally biased region" description="Basic and acidic residues" evidence="5">
    <location>
        <begin position="564"/>
        <end position="575"/>
    </location>
</feature>
<evidence type="ECO:0000256" key="1">
    <source>
        <dbReference type="ARBA" id="ARBA00004141"/>
    </source>
</evidence>
<dbReference type="Gene3D" id="1.20.1250.20">
    <property type="entry name" value="MFS general substrate transporter like domains"/>
    <property type="match status" value="2"/>
</dbReference>
<keyword evidence="2 6" id="KW-0812">Transmembrane</keyword>
<protein>
    <submittedName>
        <fullName evidence="8">MFS general substrate transporter</fullName>
    </submittedName>
</protein>
<feature type="transmembrane region" description="Helical" evidence="6">
    <location>
        <begin position="174"/>
        <end position="197"/>
    </location>
</feature>
<proteinExistence type="predicted"/>
<feature type="transmembrane region" description="Helical" evidence="6">
    <location>
        <begin position="389"/>
        <end position="408"/>
    </location>
</feature>
<accession>A0A9P4IPT1</accession>
<evidence type="ECO:0000259" key="7">
    <source>
        <dbReference type="PROSITE" id="PS50850"/>
    </source>
</evidence>
<evidence type="ECO:0000256" key="6">
    <source>
        <dbReference type="SAM" id="Phobius"/>
    </source>
</evidence>
<evidence type="ECO:0000313" key="9">
    <source>
        <dbReference type="Proteomes" id="UP000799772"/>
    </source>
</evidence>
<dbReference type="PROSITE" id="PS00216">
    <property type="entry name" value="SUGAR_TRANSPORT_1"/>
    <property type="match status" value="1"/>
</dbReference>
<gene>
    <name evidence="8" type="ORF">NA57DRAFT_51798</name>
</gene>
<keyword evidence="9" id="KW-1185">Reference proteome</keyword>
<feature type="transmembrane region" description="Helical" evidence="6">
    <location>
        <begin position="143"/>
        <end position="162"/>
    </location>
</feature>
<dbReference type="PANTHER" id="PTHR23501:SF195">
    <property type="entry name" value="PEP5"/>
    <property type="match status" value="1"/>
</dbReference>
<dbReference type="AlphaFoldDB" id="A0A9P4IPT1"/>
<feature type="transmembrane region" description="Helical" evidence="6">
    <location>
        <begin position="278"/>
        <end position="297"/>
    </location>
</feature>
<evidence type="ECO:0000256" key="5">
    <source>
        <dbReference type="SAM" id="MobiDB-lite"/>
    </source>
</evidence>
<feature type="transmembrane region" description="Helical" evidence="6">
    <location>
        <begin position="360"/>
        <end position="377"/>
    </location>
</feature>
<name>A0A9P4IPT1_9PEZI</name>
<dbReference type="PROSITE" id="PS50850">
    <property type="entry name" value="MFS"/>
    <property type="match status" value="1"/>
</dbReference>
<dbReference type="GO" id="GO:0005886">
    <property type="term" value="C:plasma membrane"/>
    <property type="evidence" value="ECO:0007669"/>
    <property type="project" value="TreeGrafter"/>
</dbReference>
<feature type="transmembrane region" description="Helical" evidence="6">
    <location>
        <begin position="537"/>
        <end position="556"/>
    </location>
</feature>
<feature type="domain" description="Major facilitator superfamily (MFS) profile" evidence="7">
    <location>
        <begin position="53"/>
        <end position="564"/>
    </location>
</feature>
<evidence type="ECO:0000313" key="8">
    <source>
        <dbReference type="EMBL" id="KAF2105014.1"/>
    </source>
</evidence>
<evidence type="ECO:0000256" key="2">
    <source>
        <dbReference type="ARBA" id="ARBA00022692"/>
    </source>
</evidence>